<evidence type="ECO:0000256" key="1">
    <source>
        <dbReference type="SAM" id="MobiDB-lite"/>
    </source>
</evidence>
<protein>
    <submittedName>
        <fullName evidence="2">Uncharacterized protein</fullName>
    </submittedName>
</protein>
<name>A0ABQ9H6R8_9NEOP</name>
<proteinExistence type="predicted"/>
<organism evidence="2 3">
    <name type="scientific">Dryococelus australis</name>
    <dbReference type="NCBI Taxonomy" id="614101"/>
    <lineage>
        <taxon>Eukaryota</taxon>
        <taxon>Metazoa</taxon>
        <taxon>Ecdysozoa</taxon>
        <taxon>Arthropoda</taxon>
        <taxon>Hexapoda</taxon>
        <taxon>Insecta</taxon>
        <taxon>Pterygota</taxon>
        <taxon>Neoptera</taxon>
        <taxon>Polyneoptera</taxon>
        <taxon>Phasmatodea</taxon>
        <taxon>Verophasmatodea</taxon>
        <taxon>Anareolatae</taxon>
        <taxon>Phasmatidae</taxon>
        <taxon>Eurycanthinae</taxon>
        <taxon>Dryococelus</taxon>
    </lineage>
</organism>
<keyword evidence="3" id="KW-1185">Reference proteome</keyword>
<feature type="region of interest" description="Disordered" evidence="1">
    <location>
        <begin position="714"/>
        <end position="739"/>
    </location>
</feature>
<sequence>MTRRLESTVMRIESQMFVHWLLPHRVASVTSHLSVRHSLLVSLQVCYWLRVVQGVSNKLRSNCKVNFRVHVYSTHHKMYCLQHLKQSIKVRLKGLRLTVRKSSCCELKFTSTRWRKYVAFGALLTSYAVVIVSTPGECVLAAYECAQRGVTRGVRNDTPLYAHHGLAYGSEAESEMSDFVDKTITGPNFVNENVEVFVVMYRCLATSAEHVTVNNDLTETYEMTNYKTTRNSSFRTRPEPSTLATASCKEVPYWLGCRLAGELPGADWRAGRSSTGMKGRFLLAKIQIDPAGDRTRIALVGGEQANRSASAVQLRVSSIAPSVWVLRMPPSETLRTRPACWPRSRYLETCHTLSGSLSYIRFVAQQSEPRSDSSDYYTANSNYLEATVAKRLACSPPTKANRAQSPAASLRSFDVSNTKTWYEISPYEAGNAMTGAVLACIPVAMADLAQDFTESGIALVQLSPVSLRRCLTLDVQLHSRLKADVVHATGARTQCVRGHAGSTGGRQSSQDPGQWTSAKCRTVTIARETPSARTPTQPCAACRCVAGRSRRSTGVASWNEWMKRSRPGVALHRWGHAKFALFLGINLNFTVLCILGPASFLHWLQPTCEVTPFLSNLHVIGAHECEVFAYWRRVTRGVSKKNNGPMTNVLQRLDVTVVWRKMQKSPAHWLSAVTAEGNDWAGVLQKATNAVWTNGRSYINARVLHSSLYRNESGEFSSVEQRRNERVGETGDPRKNPPTKGIALHDSHMRKSGQAIHNFCNATIRRTYKATMHKPNGEATIRRIYKATMHKPNGEATIRRIYKATMHKPNGDATIRRTYKATMHKPNGEATILLRYRTTMIRGQTLEARDIKNHSTTKVHMIQSVLEYN</sequence>
<accession>A0ABQ9H6R8</accession>
<feature type="region of interest" description="Disordered" evidence="1">
    <location>
        <begin position="496"/>
        <end position="516"/>
    </location>
</feature>
<reference evidence="2 3" key="1">
    <citation type="submission" date="2023-02" db="EMBL/GenBank/DDBJ databases">
        <title>LHISI_Scaffold_Assembly.</title>
        <authorList>
            <person name="Stuart O.P."/>
            <person name="Cleave R."/>
            <person name="Magrath M.J.L."/>
            <person name="Mikheyev A.S."/>
        </authorList>
    </citation>
    <scope>NUCLEOTIDE SEQUENCE [LARGE SCALE GENOMIC DNA]</scope>
    <source>
        <strain evidence="2">Daus_M_001</strain>
        <tissue evidence="2">Leg muscle</tissue>
    </source>
</reference>
<evidence type="ECO:0000313" key="3">
    <source>
        <dbReference type="Proteomes" id="UP001159363"/>
    </source>
</evidence>
<dbReference type="Proteomes" id="UP001159363">
    <property type="component" value="Chromosome 6"/>
</dbReference>
<dbReference type="EMBL" id="JARBHB010000007">
    <property type="protein sequence ID" value="KAJ8879971.1"/>
    <property type="molecule type" value="Genomic_DNA"/>
</dbReference>
<feature type="compositionally biased region" description="Polar residues" evidence="1">
    <location>
        <begin position="505"/>
        <end position="516"/>
    </location>
</feature>
<feature type="compositionally biased region" description="Basic and acidic residues" evidence="1">
    <location>
        <begin position="720"/>
        <end position="735"/>
    </location>
</feature>
<gene>
    <name evidence="2" type="ORF">PR048_020592</name>
</gene>
<comment type="caution">
    <text evidence="2">The sequence shown here is derived from an EMBL/GenBank/DDBJ whole genome shotgun (WGS) entry which is preliminary data.</text>
</comment>
<evidence type="ECO:0000313" key="2">
    <source>
        <dbReference type="EMBL" id="KAJ8879971.1"/>
    </source>
</evidence>